<dbReference type="EMBL" id="CAFBNE010000258">
    <property type="protein sequence ID" value="CAB4975443.1"/>
    <property type="molecule type" value="Genomic_DNA"/>
</dbReference>
<protein>
    <submittedName>
        <fullName evidence="1">Unannotated protein</fullName>
    </submittedName>
</protein>
<dbReference type="AlphaFoldDB" id="A0A6J7MAE5"/>
<accession>A0A6J7MAE5</accession>
<sequence>MSESRVSEAAVEFRDALKQVGLDTIREIGEPDERPDLVVVGPQGIRIPIEIQRRSLLTERELPSLLERAKGTPSQATHVVVADRVTERARVELRSRGWGWLDLRGHVHLEAPGVFIDARVTPSARGATESSKESLAGRVGLELATLLLMRPDAALGIRASAAELGRAPSSVSEEMSRLRGAGLVDQDRRPVVPDLFNALAGRWRPDSVDVAALPAPHEDLLDQALRIAAADPEDQPGWALGGSLAAVAYGAPLHVSGAYPPDLYVPDTVTLRRAMQLLGTARSHEDRAGTLRLAPVSAVCRGRVDGKPYGNSAWPLAHPLFVALDLAADPGRGAEVLASWDPPEGWHRVW</sequence>
<proteinExistence type="predicted"/>
<reference evidence="1" key="1">
    <citation type="submission" date="2020-05" db="EMBL/GenBank/DDBJ databases">
        <authorList>
            <person name="Chiriac C."/>
            <person name="Salcher M."/>
            <person name="Ghai R."/>
            <person name="Kavagutti S V."/>
        </authorList>
    </citation>
    <scope>NUCLEOTIDE SEQUENCE</scope>
</reference>
<gene>
    <name evidence="1" type="ORF">UFOPK3772_03666</name>
</gene>
<evidence type="ECO:0000313" key="1">
    <source>
        <dbReference type="EMBL" id="CAB4975443.1"/>
    </source>
</evidence>
<name>A0A6J7MAE5_9ZZZZ</name>
<organism evidence="1">
    <name type="scientific">freshwater metagenome</name>
    <dbReference type="NCBI Taxonomy" id="449393"/>
    <lineage>
        <taxon>unclassified sequences</taxon>
        <taxon>metagenomes</taxon>
        <taxon>ecological metagenomes</taxon>
    </lineage>
</organism>